<keyword evidence="4" id="KW-1185">Reference proteome</keyword>
<dbReference type="HOGENOM" id="CLU_1138923_0_0_1"/>
<feature type="chain" id="PRO_5003176673" description="Serpentine receptor class gamma" evidence="2">
    <location>
        <begin position="17"/>
        <end position="244"/>
    </location>
</feature>
<dbReference type="PANTHER" id="PTHR31720:SF3">
    <property type="entry name" value="SERPENTINE RECEPTOR, CLASS Z-RELATED"/>
    <property type="match status" value="1"/>
</dbReference>
<evidence type="ECO:0000313" key="4">
    <source>
        <dbReference type="Proteomes" id="UP000008281"/>
    </source>
</evidence>
<evidence type="ECO:0008006" key="5">
    <source>
        <dbReference type="Google" id="ProtNLM"/>
    </source>
</evidence>
<accession>E3MDQ7</accession>
<reference evidence="3" key="1">
    <citation type="submission" date="2007-07" db="EMBL/GenBank/DDBJ databases">
        <title>PCAP assembly of the Caenorhabditis remanei genome.</title>
        <authorList>
            <consortium name="The Caenorhabditis remanei Sequencing Consortium"/>
            <person name="Wilson R.K."/>
        </authorList>
    </citation>
    <scope>NUCLEOTIDE SEQUENCE [LARGE SCALE GENOMIC DNA]</scope>
    <source>
        <strain evidence="3">PB4641</strain>
    </source>
</reference>
<dbReference type="Pfam" id="PF10325">
    <property type="entry name" value="7TM_GPCR_Srz"/>
    <property type="match status" value="1"/>
</dbReference>
<keyword evidence="1" id="KW-0812">Transmembrane</keyword>
<dbReference type="InParanoid" id="E3MDQ7"/>
<feature type="transmembrane region" description="Helical" evidence="1">
    <location>
        <begin position="187"/>
        <end position="208"/>
    </location>
</feature>
<sequence>MISSITFIVLFPLTKAAILKVQGEKDPYLNEILRVSSLLVSLSFIILSWWFIKVYHIILSLLATQRFLVFFFPKLEKIVNPGKKTMYLIIFLLYLTIVAQDVHYQSNRFTTPHVKFPRFYEILCFLLFITTFFHLPVYIRNRKNDNSLDKLQIIIFWQSIAICVAKILYILPIYLCNVSFTCNEQNYLQYLTLTDLITIPIIIQFTYIGCNIQHLEGLFTFIKRFFARGSSRQVHPYVVNNNQL</sequence>
<keyword evidence="2" id="KW-0732">Signal</keyword>
<feature type="signal peptide" evidence="2">
    <location>
        <begin position="1"/>
        <end position="16"/>
    </location>
</feature>
<protein>
    <recommendedName>
        <fullName evidence="5">Serpentine receptor class gamma</fullName>
    </recommendedName>
</protein>
<feature type="transmembrane region" description="Helical" evidence="1">
    <location>
        <begin position="119"/>
        <end position="139"/>
    </location>
</feature>
<name>E3MDQ7_CAERE</name>
<organism evidence="4">
    <name type="scientific">Caenorhabditis remanei</name>
    <name type="common">Caenorhabditis vulgaris</name>
    <dbReference type="NCBI Taxonomy" id="31234"/>
    <lineage>
        <taxon>Eukaryota</taxon>
        <taxon>Metazoa</taxon>
        <taxon>Ecdysozoa</taxon>
        <taxon>Nematoda</taxon>
        <taxon>Chromadorea</taxon>
        <taxon>Rhabditida</taxon>
        <taxon>Rhabditina</taxon>
        <taxon>Rhabditomorpha</taxon>
        <taxon>Rhabditoidea</taxon>
        <taxon>Rhabditidae</taxon>
        <taxon>Peloderinae</taxon>
        <taxon>Caenorhabditis</taxon>
    </lineage>
</organism>
<dbReference type="AlphaFoldDB" id="E3MDQ7"/>
<evidence type="ECO:0000256" key="2">
    <source>
        <dbReference type="SAM" id="SignalP"/>
    </source>
</evidence>
<gene>
    <name evidence="3" type="ORF">CRE_17859</name>
</gene>
<feature type="transmembrane region" description="Helical" evidence="1">
    <location>
        <begin position="40"/>
        <end position="64"/>
    </location>
</feature>
<dbReference type="Proteomes" id="UP000008281">
    <property type="component" value="Unassembled WGS sequence"/>
</dbReference>
<dbReference type="OrthoDB" id="5906189at2759"/>
<evidence type="ECO:0000313" key="3">
    <source>
        <dbReference type="EMBL" id="EFO99110.1"/>
    </source>
</evidence>
<dbReference type="PANTHER" id="PTHR31720">
    <property type="entry name" value="SERPENTINE RECEPTOR, CLASS Z-RELATED"/>
    <property type="match status" value="1"/>
</dbReference>
<dbReference type="InterPro" id="IPR018817">
    <property type="entry name" value="7TM_GPCR_serpentine_rcpt_Srz"/>
</dbReference>
<keyword evidence="1" id="KW-0472">Membrane</keyword>
<feature type="transmembrane region" description="Helical" evidence="1">
    <location>
        <begin position="151"/>
        <end position="175"/>
    </location>
</feature>
<feature type="transmembrane region" description="Helical" evidence="1">
    <location>
        <begin position="85"/>
        <end position="104"/>
    </location>
</feature>
<proteinExistence type="predicted"/>
<dbReference type="EMBL" id="DS268437">
    <property type="protein sequence ID" value="EFO99110.1"/>
    <property type="molecule type" value="Genomic_DNA"/>
</dbReference>
<evidence type="ECO:0000256" key="1">
    <source>
        <dbReference type="SAM" id="Phobius"/>
    </source>
</evidence>
<keyword evidence="1" id="KW-1133">Transmembrane helix</keyword>